<sequence length="97" mass="11303">MFSKDLSLELLCFPCRKMLKRVYEQQGVRFIFVYALKRGGSFHANLIAKAQLRSMARKEASQLDTKNEFVGLGPRRNPKPRVYGLAKKIEFEWSFIC</sequence>
<proteinExistence type="predicted"/>
<comment type="caution">
    <text evidence="1">The sequence shown here is derived from an EMBL/GenBank/DDBJ whole genome shotgun (WGS) entry which is preliminary data.</text>
</comment>
<accession>A0A2A3JW89</accession>
<reference evidence="1" key="1">
    <citation type="submission" date="2017-09" db="EMBL/GenBank/DDBJ databases">
        <title>Yangia sp. SAOS 153D whole genome sequencing.</title>
        <authorList>
            <person name="Verma A."/>
            <person name="Krishnamurthi S."/>
        </authorList>
    </citation>
    <scope>NUCLEOTIDE SEQUENCE [LARGE SCALE GENOMIC DNA]</scope>
    <source>
        <strain evidence="1">SAOS 153D</strain>
    </source>
</reference>
<evidence type="ECO:0000313" key="1">
    <source>
        <dbReference type="EMBL" id="PBD19067.1"/>
    </source>
</evidence>
<name>A0A2A3JW89_9RHOB</name>
<gene>
    <name evidence="1" type="ORF">CLG85_11220</name>
</gene>
<organism evidence="1">
    <name type="scientific">Alloyangia mangrovi</name>
    <dbReference type="NCBI Taxonomy" id="1779329"/>
    <lineage>
        <taxon>Bacteria</taxon>
        <taxon>Pseudomonadati</taxon>
        <taxon>Pseudomonadota</taxon>
        <taxon>Alphaproteobacteria</taxon>
        <taxon>Rhodobacterales</taxon>
        <taxon>Roseobacteraceae</taxon>
        <taxon>Alloyangia</taxon>
    </lineage>
</organism>
<dbReference type="AlphaFoldDB" id="A0A2A3JW89"/>
<protein>
    <submittedName>
        <fullName evidence="1">Uncharacterized protein</fullName>
    </submittedName>
</protein>
<dbReference type="EMBL" id="NTHN01000165">
    <property type="protein sequence ID" value="PBD19067.1"/>
    <property type="molecule type" value="Genomic_DNA"/>
</dbReference>